<protein>
    <submittedName>
        <fullName evidence="2">Uncharacterized protein</fullName>
    </submittedName>
</protein>
<name>A0A1X1UYW0_9MYCO</name>
<dbReference type="Proteomes" id="UP000194000">
    <property type="component" value="Unassembled WGS sequence"/>
</dbReference>
<comment type="caution">
    <text evidence="2">The sequence shown here is derived from an EMBL/GenBank/DDBJ whole genome shotgun (WGS) entry which is preliminary data.</text>
</comment>
<gene>
    <name evidence="2" type="ORF">AWC06_11635</name>
</gene>
<dbReference type="STRING" id="1260918.AWC06_11635"/>
<feature type="compositionally biased region" description="Polar residues" evidence="1">
    <location>
        <begin position="180"/>
        <end position="191"/>
    </location>
</feature>
<dbReference type="EMBL" id="LQOW01000014">
    <property type="protein sequence ID" value="ORV62020.1"/>
    <property type="molecule type" value="Genomic_DNA"/>
</dbReference>
<organism evidence="2 3">
    <name type="scientific">Mycobacterium fragae</name>
    <dbReference type="NCBI Taxonomy" id="1260918"/>
    <lineage>
        <taxon>Bacteria</taxon>
        <taxon>Bacillati</taxon>
        <taxon>Actinomycetota</taxon>
        <taxon>Actinomycetes</taxon>
        <taxon>Mycobacteriales</taxon>
        <taxon>Mycobacteriaceae</taxon>
        <taxon>Mycobacterium</taxon>
    </lineage>
</organism>
<evidence type="ECO:0000256" key="1">
    <source>
        <dbReference type="SAM" id="MobiDB-lite"/>
    </source>
</evidence>
<sequence length="191" mass="18092">MFANPTAHGPLTRATLGIGLTLAAIGAIGLGTGVAGASPQQPLLVDDPVPAPAPAGANPASGVNIANAIFGELGSILNAVIPGSGSVFMPADSGTNSLLPGSTNPSVLSPGSANPSLLSPAQTPGVPSYPGTVPPGYPSSVVPGQAPTLPGATTVPGQAPTLPGATTVPGQAPTLPAQPSAVSSADNVPIV</sequence>
<evidence type="ECO:0000313" key="2">
    <source>
        <dbReference type="EMBL" id="ORV62020.1"/>
    </source>
</evidence>
<keyword evidence="3" id="KW-1185">Reference proteome</keyword>
<accession>A0A1X1UYW0</accession>
<feature type="region of interest" description="Disordered" evidence="1">
    <location>
        <begin position="99"/>
        <end position="191"/>
    </location>
</feature>
<dbReference type="AlphaFoldDB" id="A0A1X1UYW0"/>
<proteinExistence type="predicted"/>
<reference evidence="2 3" key="1">
    <citation type="submission" date="2016-01" db="EMBL/GenBank/DDBJ databases">
        <title>The new phylogeny of the genus Mycobacterium.</title>
        <authorList>
            <person name="Tarcisio F."/>
            <person name="Conor M."/>
            <person name="Antonella G."/>
            <person name="Elisabetta G."/>
            <person name="Giulia F.S."/>
            <person name="Sara T."/>
            <person name="Anna F."/>
            <person name="Clotilde B."/>
            <person name="Roberto B."/>
            <person name="Veronica D.S."/>
            <person name="Fabio R."/>
            <person name="Monica P."/>
            <person name="Olivier J."/>
            <person name="Enrico T."/>
            <person name="Nicola S."/>
        </authorList>
    </citation>
    <scope>NUCLEOTIDE SEQUENCE [LARGE SCALE GENOMIC DNA]</scope>
    <source>
        <strain evidence="2 3">DSM 45731</strain>
    </source>
</reference>
<evidence type="ECO:0000313" key="3">
    <source>
        <dbReference type="Proteomes" id="UP000194000"/>
    </source>
</evidence>
<feature type="compositionally biased region" description="Polar residues" evidence="1">
    <location>
        <begin position="99"/>
        <end position="122"/>
    </location>
</feature>